<dbReference type="Pfam" id="PF13673">
    <property type="entry name" value="Acetyltransf_10"/>
    <property type="match status" value="1"/>
</dbReference>
<organism evidence="2">
    <name type="scientific">bioreactor metagenome</name>
    <dbReference type="NCBI Taxonomy" id="1076179"/>
    <lineage>
        <taxon>unclassified sequences</taxon>
        <taxon>metagenomes</taxon>
        <taxon>ecological metagenomes</taxon>
    </lineage>
</organism>
<dbReference type="CDD" id="cd04301">
    <property type="entry name" value="NAT_SF"/>
    <property type="match status" value="1"/>
</dbReference>
<feature type="domain" description="N-acetyltransferase" evidence="1">
    <location>
        <begin position="1"/>
        <end position="107"/>
    </location>
</feature>
<proteinExistence type="predicted"/>
<evidence type="ECO:0000259" key="1">
    <source>
        <dbReference type="PROSITE" id="PS51186"/>
    </source>
</evidence>
<sequence>MLIAEQCDEVSGYVTLLANAIAGPYAERNIPEIVDFNVLIKYQNKGTGSKLMDVAESLAKEMSDSVSLAVGLHSGYGTAQRMYMKRGYVPDGSGVWYKEQPLEPYTECVNDDDLVLFFLKKLREPG</sequence>
<dbReference type="Gene3D" id="3.40.630.30">
    <property type="match status" value="1"/>
</dbReference>
<dbReference type="InterPro" id="IPR000182">
    <property type="entry name" value="GNAT_dom"/>
</dbReference>
<name>A0A645GAZ9_9ZZZZ</name>
<dbReference type="PROSITE" id="PS51186">
    <property type="entry name" value="GNAT"/>
    <property type="match status" value="1"/>
</dbReference>
<dbReference type="EMBL" id="VSSQ01072816">
    <property type="protein sequence ID" value="MPN24098.1"/>
    <property type="molecule type" value="Genomic_DNA"/>
</dbReference>
<dbReference type="InterPro" id="IPR016181">
    <property type="entry name" value="Acyl_CoA_acyltransferase"/>
</dbReference>
<protein>
    <recommendedName>
        <fullName evidence="1">N-acetyltransferase domain-containing protein</fullName>
    </recommendedName>
</protein>
<reference evidence="2" key="1">
    <citation type="submission" date="2019-08" db="EMBL/GenBank/DDBJ databases">
        <authorList>
            <person name="Kucharzyk K."/>
            <person name="Murdoch R.W."/>
            <person name="Higgins S."/>
            <person name="Loffler F."/>
        </authorList>
    </citation>
    <scope>NUCLEOTIDE SEQUENCE</scope>
</reference>
<accession>A0A645GAZ9</accession>
<evidence type="ECO:0000313" key="2">
    <source>
        <dbReference type="EMBL" id="MPN24098.1"/>
    </source>
</evidence>
<dbReference type="AlphaFoldDB" id="A0A645GAZ9"/>
<dbReference type="GO" id="GO:0016747">
    <property type="term" value="F:acyltransferase activity, transferring groups other than amino-acyl groups"/>
    <property type="evidence" value="ECO:0007669"/>
    <property type="project" value="InterPro"/>
</dbReference>
<dbReference type="SUPFAM" id="SSF55729">
    <property type="entry name" value="Acyl-CoA N-acyltransferases (Nat)"/>
    <property type="match status" value="1"/>
</dbReference>
<comment type="caution">
    <text evidence="2">The sequence shown here is derived from an EMBL/GenBank/DDBJ whole genome shotgun (WGS) entry which is preliminary data.</text>
</comment>
<gene>
    <name evidence="2" type="ORF">SDC9_171492</name>
</gene>